<dbReference type="PRINTS" id="PR00080">
    <property type="entry name" value="SDRFAMILY"/>
</dbReference>
<evidence type="ECO:0000256" key="11">
    <source>
        <dbReference type="ARBA" id="ARBA00082544"/>
    </source>
</evidence>
<dbReference type="EMBL" id="CM003100">
    <property type="protein sequence ID" value="KUI67843.1"/>
    <property type="molecule type" value="Genomic_DNA"/>
</dbReference>
<evidence type="ECO:0000256" key="7">
    <source>
        <dbReference type="ARBA" id="ARBA00023098"/>
    </source>
</evidence>
<keyword evidence="4" id="KW-0521">NADP</keyword>
<dbReference type="CDD" id="cd05339">
    <property type="entry name" value="17beta-HSDXI-like_SDR_c"/>
    <property type="match status" value="1"/>
</dbReference>
<sequence>MPMHNDLIPREGFKIDVILRFFSSTVFNPAFTLPILLLANLTNKGENLSILHYSAFSCVKFLLCLGLIRWLNSWYSRGAINNWQDDQYEWQAKEVVLITGGSCGIGAHVVKLLSEMGIKVVVLDIQPLTFESSSKVHYFKCDITSKQQIAAVAEQVRSKVGHPTVLINNAGVVRGKTILDSSEKDIRFTFDVNALAHYWTVQEFLPNIIKNNHGMVVTVSSITAWVTMPNMVDYAASKHASLAFHEGLTAELVTRYGADKVRTVVVNQGYTRTPLFEGSHNDFPFLLPSLEPETVAEAIVRQVLTGKSGQVIAPALATLLSAFASLPLWCQHRIRKDGSRVMRNWQGRQVVPDLDTFYREKEEEVEGSIVMVSEVSNGRSDIPPQGAPIPDEL</sequence>
<proteinExistence type="inferred from homology"/>
<evidence type="ECO:0000256" key="4">
    <source>
        <dbReference type="ARBA" id="ARBA00022857"/>
    </source>
</evidence>
<keyword evidence="7" id="KW-0443">Lipid metabolism</keyword>
<keyword evidence="6" id="KW-0560">Oxidoreductase</keyword>
<dbReference type="Gene3D" id="3.40.50.720">
    <property type="entry name" value="NAD(P)-binding Rossmann-like Domain"/>
    <property type="match status" value="1"/>
</dbReference>
<dbReference type="PANTHER" id="PTHR24322:SF736">
    <property type="entry name" value="RETINOL DEHYDROGENASE 10"/>
    <property type="match status" value="1"/>
</dbReference>
<evidence type="ECO:0000256" key="9">
    <source>
        <dbReference type="ARBA" id="ARBA00059620"/>
    </source>
</evidence>
<evidence type="ECO:0000256" key="3">
    <source>
        <dbReference type="ARBA" id="ARBA00022692"/>
    </source>
</evidence>
<dbReference type="SUPFAM" id="SSF51735">
    <property type="entry name" value="NAD(P)-binding Rossmann-fold domains"/>
    <property type="match status" value="1"/>
</dbReference>
<evidence type="ECO:0000256" key="2">
    <source>
        <dbReference type="ARBA" id="ARBA00006484"/>
    </source>
</evidence>
<keyword evidence="15" id="KW-1185">Reference proteome</keyword>
<feature type="transmembrane region" description="Helical" evidence="13">
    <location>
        <begin position="17"/>
        <end position="38"/>
    </location>
</feature>
<evidence type="ECO:0000313" key="14">
    <source>
        <dbReference type="EMBL" id="KUI67843.1"/>
    </source>
</evidence>
<comment type="subcellular location">
    <subcellularLocation>
        <location evidence="1">Membrane</location>
        <topology evidence="1">Multi-pass membrane protein</topology>
    </subcellularLocation>
</comment>
<evidence type="ECO:0000256" key="6">
    <source>
        <dbReference type="ARBA" id="ARBA00023002"/>
    </source>
</evidence>
<organism evidence="14 15">
    <name type="scientific">Cytospora mali</name>
    <name type="common">Apple Valsa canker fungus</name>
    <name type="synonym">Valsa mali</name>
    <dbReference type="NCBI Taxonomy" id="578113"/>
    <lineage>
        <taxon>Eukaryota</taxon>
        <taxon>Fungi</taxon>
        <taxon>Dikarya</taxon>
        <taxon>Ascomycota</taxon>
        <taxon>Pezizomycotina</taxon>
        <taxon>Sordariomycetes</taxon>
        <taxon>Sordariomycetidae</taxon>
        <taxon>Diaporthales</taxon>
        <taxon>Cytosporaceae</taxon>
        <taxon>Cytospora</taxon>
    </lineage>
</organism>
<reference evidence="14" key="1">
    <citation type="submission" date="2014-12" db="EMBL/GenBank/DDBJ databases">
        <title>Genome Sequence of Valsa Canker Pathogens Uncovers a Specific Adaption of Colonization on Woody Bark.</title>
        <authorList>
            <person name="Yin Z."/>
            <person name="Liu H."/>
            <person name="Gao X."/>
            <person name="Li Z."/>
            <person name="Song N."/>
            <person name="Ke X."/>
            <person name="Dai Q."/>
            <person name="Wu Y."/>
            <person name="Sun Y."/>
            <person name="Xu J.-R."/>
            <person name="Kang Z.K."/>
            <person name="Wang L."/>
            <person name="Huang L."/>
        </authorList>
    </citation>
    <scope>NUCLEOTIDE SEQUENCE [LARGE SCALE GENOMIC DNA]</scope>
    <source>
        <strain evidence="14">03-8</strain>
    </source>
</reference>
<dbReference type="PANTHER" id="PTHR24322">
    <property type="entry name" value="PKSB"/>
    <property type="match status" value="1"/>
</dbReference>
<dbReference type="Pfam" id="PF00106">
    <property type="entry name" value="adh_short"/>
    <property type="match status" value="1"/>
</dbReference>
<keyword evidence="5 13" id="KW-1133">Transmembrane helix</keyword>
<evidence type="ECO:0000256" key="10">
    <source>
        <dbReference type="ARBA" id="ARBA00068717"/>
    </source>
</evidence>
<dbReference type="Proteomes" id="UP000078559">
    <property type="component" value="Chromosome 3"/>
</dbReference>
<dbReference type="PRINTS" id="PR00081">
    <property type="entry name" value="GDHRDH"/>
</dbReference>
<gene>
    <name evidence="14" type="ORF">VM1G_02644</name>
</gene>
<evidence type="ECO:0000256" key="12">
    <source>
        <dbReference type="RuleBase" id="RU000363"/>
    </source>
</evidence>
<dbReference type="OrthoDB" id="10253736at2759"/>
<dbReference type="InterPro" id="IPR036291">
    <property type="entry name" value="NAD(P)-bd_dom_sf"/>
</dbReference>
<evidence type="ECO:0000256" key="8">
    <source>
        <dbReference type="ARBA" id="ARBA00023136"/>
    </source>
</evidence>
<comment type="similarity">
    <text evidence="2 12">Belongs to the short-chain dehydrogenases/reductases (SDR) family.</text>
</comment>
<dbReference type="SMR" id="A0A194VVC5"/>
<dbReference type="FunFam" id="3.40.50.720:FF:000131">
    <property type="entry name" value="Short-chain dehydrogenase/reductase 3"/>
    <property type="match status" value="1"/>
</dbReference>
<accession>A0A194VVC5</accession>
<dbReference type="InterPro" id="IPR002347">
    <property type="entry name" value="SDR_fam"/>
</dbReference>
<dbReference type="GO" id="GO:0052650">
    <property type="term" value="F:all-trans-retinol dehydrogenase (NADP+) activity"/>
    <property type="evidence" value="ECO:0007669"/>
    <property type="project" value="UniProtKB-ARBA"/>
</dbReference>
<protein>
    <recommendedName>
        <fullName evidence="10">Short-chain dehydrogenase/reductase 3</fullName>
    </recommendedName>
    <alternativeName>
        <fullName evidence="11">Retinal short-chain dehydrogenase/reductase 1</fullName>
    </alternativeName>
</protein>
<name>A0A194VVC5_CYTMA</name>
<evidence type="ECO:0000256" key="5">
    <source>
        <dbReference type="ARBA" id="ARBA00022989"/>
    </source>
</evidence>
<keyword evidence="8 13" id="KW-0472">Membrane</keyword>
<keyword evidence="3 13" id="KW-0812">Transmembrane</keyword>
<feature type="transmembrane region" description="Helical" evidence="13">
    <location>
        <begin position="50"/>
        <end position="71"/>
    </location>
</feature>
<comment type="function">
    <text evidence="9">Catalyzes the reduction of all-trans-retinal to all-trans-retinol in the presence of NADPH.</text>
</comment>
<dbReference type="AlphaFoldDB" id="A0A194VVC5"/>
<evidence type="ECO:0000256" key="1">
    <source>
        <dbReference type="ARBA" id="ARBA00004141"/>
    </source>
</evidence>
<evidence type="ECO:0000313" key="15">
    <source>
        <dbReference type="Proteomes" id="UP000078559"/>
    </source>
</evidence>
<dbReference type="GO" id="GO:0016020">
    <property type="term" value="C:membrane"/>
    <property type="evidence" value="ECO:0007669"/>
    <property type="project" value="UniProtKB-SubCell"/>
</dbReference>
<evidence type="ECO:0000256" key="13">
    <source>
        <dbReference type="SAM" id="Phobius"/>
    </source>
</evidence>